<dbReference type="GO" id="GO:0009279">
    <property type="term" value="C:cell outer membrane"/>
    <property type="evidence" value="ECO:0007669"/>
    <property type="project" value="UniProtKB-SubCell"/>
</dbReference>
<dbReference type="SUPFAM" id="SSF48452">
    <property type="entry name" value="TPR-like"/>
    <property type="match status" value="1"/>
</dbReference>
<evidence type="ECO:0000256" key="4">
    <source>
        <dbReference type="ARBA" id="ARBA00023136"/>
    </source>
</evidence>
<reference evidence="9" key="1">
    <citation type="submission" date="2017-02" db="EMBL/GenBank/DDBJ databases">
        <authorList>
            <person name="Varghese N."/>
            <person name="Submissions S."/>
        </authorList>
    </citation>
    <scope>NUCLEOTIDE SEQUENCE [LARGE SCALE GENOMIC DNA]</scope>
    <source>
        <strain evidence="9">DSM 24967</strain>
    </source>
</reference>
<accession>A0A1T5DF72</accession>
<evidence type="ECO:0000259" key="6">
    <source>
        <dbReference type="Pfam" id="PF07980"/>
    </source>
</evidence>
<proteinExistence type="inferred from homology"/>
<evidence type="ECO:0000256" key="1">
    <source>
        <dbReference type="ARBA" id="ARBA00004442"/>
    </source>
</evidence>
<dbReference type="EMBL" id="FUYQ01000018">
    <property type="protein sequence ID" value="SKB70339.1"/>
    <property type="molecule type" value="Genomic_DNA"/>
</dbReference>
<sequence length="493" mass="55977">MKLYKYIIIAAVFAIGNSSCSGFLDEEIYESITPDNFYKNEADAKAGLTSVYQTLQESNGYRRYIWMGAEFPGEAAYANASAPSRVEMDDYTWTPTTDFCKLIWQVSYSGIRRANNLLLNIDKVTFKSEDTKKQIVAETKFLRALNYFALIRFYDHVPVITEKDNMNAEDLTNEGTDDTVWALIEEDLKYAESVLKTSYGAADMGRATKGAAMAILSKVYLTQAAWPWNKAGFWEKAALKADEIITKESSFGYGLETDFRNIFNVNNEHGKEYIFDVEFVTNINGQDIPALTGMRGYNVKKTDGWSSLISTPDFYKSYEVGDKRVSTTFLVDFKDVKTGKTYHYDPNNGKEPSFPLCHFAKYLDPNDNLSTAAGDYGCNMKVVRYADVLLVQSEAYCEMNQINKALSGINRVRERAGLQALPSTISQADLRKAIIQERIWEFAAEGQALFDLKRQHAMADRMKKAINDKYYTLPVPQDEMDKNPNLVQHPLWK</sequence>
<evidence type="ECO:0000259" key="7">
    <source>
        <dbReference type="Pfam" id="PF14322"/>
    </source>
</evidence>
<keyword evidence="9" id="KW-1185">Reference proteome</keyword>
<evidence type="ECO:0000256" key="2">
    <source>
        <dbReference type="ARBA" id="ARBA00006275"/>
    </source>
</evidence>
<protein>
    <submittedName>
        <fullName evidence="8">Starch-binding associating with outer membrane</fullName>
    </submittedName>
</protein>
<dbReference type="InterPro" id="IPR033985">
    <property type="entry name" value="SusD-like_N"/>
</dbReference>
<dbReference type="Pfam" id="PF07980">
    <property type="entry name" value="SusD_RagB"/>
    <property type="match status" value="1"/>
</dbReference>
<dbReference type="InterPro" id="IPR012944">
    <property type="entry name" value="SusD_RagB_dom"/>
</dbReference>
<name>A0A1T5DF72_9BACT</name>
<dbReference type="RefSeq" id="WP_079683887.1">
    <property type="nucleotide sequence ID" value="NZ_FUYQ01000018.1"/>
</dbReference>
<evidence type="ECO:0000313" key="9">
    <source>
        <dbReference type="Proteomes" id="UP000190852"/>
    </source>
</evidence>
<keyword evidence="5" id="KW-0998">Cell outer membrane</keyword>
<dbReference type="Proteomes" id="UP000190852">
    <property type="component" value="Unassembled WGS sequence"/>
</dbReference>
<keyword evidence="4" id="KW-0472">Membrane</keyword>
<evidence type="ECO:0000256" key="5">
    <source>
        <dbReference type="ARBA" id="ARBA00023237"/>
    </source>
</evidence>
<organism evidence="8 9">
    <name type="scientific">Parabacteroides chartae</name>
    <dbReference type="NCBI Taxonomy" id="1037355"/>
    <lineage>
        <taxon>Bacteria</taxon>
        <taxon>Pseudomonadati</taxon>
        <taxon>Bacteroidota</taxon>
        <taxon>Bacteroidia</taxon>
        <taxon>Bacteroidales</taxon>
        <taxon>Tannerellaceae</taxon>
        <taxon>Parabacteroides</taxon>
    </lineage>
</organism>
<keyword evidence="3" id="KW-0732">Signal</keyword>
<dbReference type="AlphaFoldDB" id="A0A1T5DF72"/>
<comment type="similarity">
    <text evidence="2">Belongs to the SusD family.</text>
</comment>
<dbReference type="InterPro" id="IPR011990">
    <property type="entry name" value="TPR-like_helical_dom_sf"/>
</dbReference>
<feature type="domain" description="RagB/SusD" evidence="6">
    <location>
        <begin position="272"/>
        <end position="492"/>
    </location>
</feature>
<evidence type="ECO:0000256" key="3">
    <source>
        <dbReference type="ARBA" id="ARBA00022729"/>
    </source>
</evidence>
<dbReference type="Pfam" id="PF14322">
    <property type="entry name" value="SusD-like_3"/>
    <property type="match status" value="1"/>
</dbReference>
<comment type="subcellular location">
    <subcellularLocation>
        <location evidence="1">Cell outer membrane</location>
    </subcellularLocation>
</comment>
<gene>
    <name evidence="8" type="ORF">SAMN05660349_02434</name>
</gene>
<evidence type="ECO:0000313" key="8">
    <source>
        <dbReference type="EMBL" id="SKB70339.1"/>
    </source>
</evidence>
<feature type="domain" description="SusD-like N-terminal" evidence="7">
    <location>
        <begin position="23"/>
        <end position="221"/>
    </location>
</feature>
<dbReference type="Gene3D" id="1.25.40.390">
    <property type="match status" value="1"/>
</dbReference>